<dbReference type="KEGG" id="avu:BK816_03440"/>
<name>A0A1D9MJV2_9ACTO</name>
<keyword evidence="1" id="KW-1133">Transmembrane helix</keyword>
<evidence type="ECO:0000313" key="3">
    <source>
        <dbReference type="EMBL" id="AOZ72463.1"/>
    </source>
</evidence>
<proteinExistence type="predicted"/>
<sequence length="217" mass="24395">MRTITVDPDGSTAVEWLREELARPAYQEWENPVEKALAKAIDWILSWFNISPGTEALLTYNWLLIGLAVLVAGVLAFFVIKEIIRIQREKKALDFLDDDLPRLQETLANALSAQDWEQAILTQFRIFVSMAHKRETLTLSPGLTALEAGQALEADLPPALSGEALKSADLFNRIFYGHYLPTESDWKQISKLIPYLSSFEETSSAKAEQLEEVGIES</sequence>
<dbReference type="EMBL" id="CP017812">
    <property type="protein sequence ID" value="AOZ72463.1"/>
    <property type="molecule type" value="Genomic_DNA"/>
</dbReference>
<evidence type="ECO:0000313" key="4">
    <source>
        <dbReference type="Proteomes" id="UP000176288"/>
    </source>
</evidence>
<evidence type="ECO:0000256" key="1">
    <source>
        <dbReference type="SAM" id="Phobius"/>
    </source>
</evidence>
<reference evidence="3 4" key="1">
    <citation type="submission" date="2016-10" db="EMBL/GenBank/DDBJ databases">
        <title>Actinomyces aegypiusis sp. nov., isolated from the Aegypius monachus in Qinghai Tibet Plateau China.</title>
        <authorList>
            <person name="Wang Y."/>
        </authorList>
    </citation>
    <scope>NUCLEOTIDE SEQUENCE [LARGE SCALE GENOMIC DNA]</scope>
    <source>
        <strain evidence="3 4">VUL4_3</strain>
    </source>
</reference>
<keyword evidence="4" id="KW-1185">Reference proteome</keyword>
<accession>A0A1D9MJV2</accession>
<dbReference type="RefSeq" id="WP_071163929.1">
    <property type="nucleotide sequence ID" value="NZ_CP017812.1"/>
</dbReference>
<dbReference type="InterPro" id="IPR025403">
    <property type="entry name" value="TgpA-like_C"/>
</dbReference>
<evidence type="ECO:0000259" key="2">
    <source>
        <dbReference type="Pfam" id="PF13559"/>
    </source>
</evidence>
<feature type="transmembrane region" description="Helical" evidence="1">
    <location>
        <begin position="60"/>
        <end position="80"/>
    </location>
</feature>
<dbReference type="Proteomes" id="UP000176288">
    <property type="component" value="Chromosome"/>
</dbReference>
<feature type="domain" description="Protein-glutamine gamma-glutamyltransferase-like C-terminal" evidence="2">
    <location>
        <begin position="129"/>
        <end position="189"/>
    </location>
</feature>
<dbReference type="Pfam" id="PF13559">
    <property type="entry name" value="DUF4129"/>
    <property type="match status" value="1"/>
</dbReference>
<dbReference type="STRING" id="1912795.BK816_03440"/>
<protein>
    <recommendedName>
        <fullName evidence="2">Protein-glutamine gamma-glutamyltransferase-like C-terminal domain-containing protein</fullName>
    </recommendedName>
</protein>
<gene>
    <name evidence="3" type="ORF">BK816_03440</name>
</gene>
<organism evidence="3 4">
    <name type="scientific">Boudabousia tangfeifanii</name>
    <dbReference type="NCBI Taxonomy" id="1912795"/>
    <lineage>
        <taxon>Bacteria</taxon>
        <taxon>Bacillati</taxon>
        <taxon>Actinomycetota</taxon>
        <taxon>Actinomycetes</taxon>
        <taxon>Actinomycetales</taxon>
        <taxon>Actinomycetaceae</taxon>
        <taxon>Boudabousia</taxon>
    </lineage>
</organism>
<dbReference type="OrthoDB" id="3389322at2"/>
<dbReference type="AlphaFoldDB" id="A0A1D9MJV2"/>
<keyword evidence="1" id="KW-0472">Membrane</keyword>
<keyword evidence="1" id="KW-0812">Transmembrane</keyword>